<comment type="caution">
    <text evidence="2">The sequence shown here is derived from an EMBL/GenBank/DDBJ whole genome shotgun (WGS) entry which is preliminary data.</text>
</comment>
<organism evidence="2 3">
    <name type="scientific">Popillia japonica</name>
    <name type="common">Japanese beetle</name>
    <dbReference type="NCBI Taxonomy" id="7064"/>
    <lineage>
        <taxon>Eukaryota</taxon>
        <taxon>Metazoa</taxon>
        <taxon>Ecdysozoa</taxon>
        <taxon>Arthropoda</taxon>
        <taxon>Hexapoda</taxon>
        <taxon>Insecta</taxon>
        <taxon>Pterygota</taxon>
        <taxon>Neoptera</taxon>
        <taxon>Endopterygota</taxon>
        <taxon>Coleoptera</taxon>
        <taxon>Polyphaga</taxon>
        <taxon>Scarabaeiformia</taxon>
        <taxon>Scarabaeidae</taxon>
        <taxon>Rutelinae</taxon>
        <taxon>Popillia</taxon>
    </lineage>
</organism>
<evidence type="ECO:0000313" key="3">
    <source>
        <dbReference type="Proteomes" id="UP001458880"/>
    </source>
</evidence>
<accession>A0AAW1MIZ2</accession>
<dbReference type="Pfam" id="PF10545">
    <property type="entry name" value="MADF_DNA_bdg"/>
    <property type="match status" value="1"/>
</dbReference>
<dbReference type="InterPro" id="IPR006578">
    <property type="entry name" value="MADF-dom"/>
</dbReference>
<dbReference type="EMBL" id="JASPKY010000040">
    <property type="protein sequence ID" value="KAK9746387.1"/>
    <property type="molecule type" value="Genomic_DNA"/>
</dbReference>
<name>A0AAW1MIZ2_POPJA</name>
<proteinExistence type="predicted"/>
<keyword evidence="3" id="KW-1185">Reference proteome</keyword>
<dbReference type="PANTHER" id="PTHR21505">
    <property type="entry name" value="MADF DOMAIN-CONTAINING PROTEIN-RELATED"/>
    <property type="match status" value="1"/>
</dbReference>
<dbReference type="AlphaFoldDB" id="A0AAW1MIZ2"/>
<feature type="domain" description="MADF" evidence="1">
    <location>
        <begin position="2"/>
        <end position="69"/>
    </location>
</feature>
<sequence>MRNDAYEKLVEKCRDICPEADIKYVRKKIDSLRAGFRRELREMRKTSRTGSATDSIYQPTLWYFKLLLFTKDQEEIRVGTSSTASLESDIEEDDTQGERIVSINIYIAHLFCWFSTGTARNEKDLKDWKCYG</sequence>
<dbReference type="PANTHER" id="PTHR21505:SF8">
    <property type="entry name" value="DPT-YFP REPRESSOR BY OVEREXPRESSION, ISOFORM D-RELATED"/>
    <property type="match status" value="1"/>
</dbReference>
<reference evidence="2 3" key="1">
    <citation type="journal article" date="2024" name="BMC Genomics">
        <title>De novo assembly and annotation of Popillia japonica's genome with initial clues to its potential as an invasive pest.</title>
        <authorList>
            <person name="Cucini C."/>
            <person name="Boschi S."/>
            <person name="Funari R."/>
            <person name="Cardaioli E."/>
            <person name="Iannotti N."/>
            <person name="Marturano G."/>
            <person name="Paoli F."/>
            <person name="Bruttini M."/>
            <person name="Carapelli A."/>
            <person name="Frati F."/>
            <person name="Nardi F."/>
        </authorList>
    </citation>
    <scope>NUCLEOTIDE SEQUENCE [LARGE SCALE GENOMIC DNA]</scope>
    <source>
        <strain evidence="2">DMR45628</strain>
    </source>
</reference>
<gene>
    <name evidence="2" type="ORF">QE152_g6148</name>
</gene>
<protein>
    <submittedName>
        <fullName evidence="2">Alcohol dehydrogenase transcription factor Myb/SANT-like</fullName>
    </submittedName>
</protein>
<dbReference type="Proteomes" id="UP001458880">
    <property type="component" value="Unassembled WGS sequence"/>
</dbReference>
<evidence type="ECO:0000313" key="2">
    <source>
        <dbReference type="EMBL" id="KAK9746387.1"/>
    </source>
</evidence>
<evidence type="ECO:0000259" key="1">
    <source>
        <dbReference type="Pfam" id="PF10545"/>
    </source>
</evidence>